<keyword evidence="2" id="KW-0732">Signal</keyword>
<dbReference type="OrthoDB" id="277548at2"/>
<keyword evidence="4" id="KW-1185">Reference proteome</keyword>
<evidence type="ECO:0000313" key="4">
    <source>
        <dbReference type="Proteomes" id="UP000324974"/>
    </source>
</evidence>
<dbReference type="RefSeq" id="WP_149109901.1">
    <property type="nucleotide sequence ID" value="NZ_CP042425.1"/>
</dbReference>
<gene>
    <name evidence="3" type="ORF">PX52LOC_01959</name>
</gene>
<evidence type="ECO:0000256" key="1">
    <source>
        <dbReference type="SAM" id="MobiDB-lite"/>
    </source>
</evidence>
<feature type="chain" id="PRO_5022728799" evidence="2">
    <location>
        <begin position="21"/>
        <end position="277"/>
    </location>
</feature>
<evidence type="ECO:0000256" key="2">
    <source>
        <dbReference type="SAM" id="SignalP"/>
    </source>
</evidence>
<evidence type="ECO:0000313" key="3">
    <source>
        <dbReference type="EMBL" id="QEL15053.1"/>
    </source>
</evidence>
<dbReference type="KEGG" id="lrs:PX52LOC_01959"/>
<feature type="compositionally biased region" description="Basic and acidic residues" evidence="1">
    <location>
        <begin position="49"/>
        <end position="92"/>
    </location>
</feature>
<feature type="signal peptide" evidence="2">
    <location>
        <begin position="1"/>
        <end position="20"/>
    </location>
</feature>
<proteinExistence type="predicted"/>
<dbReference type="EMBL" id="CP042425">
    <property type="protein sequence ID" value="QEL15053.1"/>
    <property type="molecule type" value="Genomic_DNA"/>
</dbReference>
<dbReference type="AlphaFoldDB" id="A0A5C1AA49"/>
<protein>
    <submittedName>
        <fullName evidence="3">Uncharacterized protein</fullName>
    </submittedName>
</protein>
<feature type="compositionally biased region" description="Gly residues" evidence="1">
    <location>
        <begin position="199"/>
        <end position="217"/>
    </location>
</feature>
<name>A0A5C1AA49_9BACT</name>
<organism evidence="3 4">
    <name type="scientific">Limnoglobus roseus</name>
    <dbReference type="NCBI Taxonomy" id="2598579"/>
    <lineage>
        <taxon>Bacteria</taxon>
        <taxon>Pseudomonadati</taxon>
        <taxon>Planctomycetota</taxon>
        <taxon>Planctomycetia</taxon>
        <taxon>Gemmatales</taxon>
        <taxon>Gemmataceae</taxon>
        <taxon>Limnoglobus</taxon>
    </lineage>
</organism>
<feature type="compositionally biased region" description="Gly residues" evidence="1">
    <location>
        <begin position="116"/>
        <end position="154"/>
    </location>
</feature>
<reference evidence="4" key="1">
    <citation type="submission" date="2019-08" db="EMBL/GenBank/DDBJ databases">
        <title>Limnoglobus roseus gen. nov., sp. nov., a novel freshwater planctomycete with a giant genome from the family Gemmataceae.</title>
        <authorList>
            <person name="Kulichevskaya I.S."/>
            <person name="Naumoff D.G."/>
            <person name="Miroshnikov K."/>
            <person name="Ivanova A."/>
            <person name="Philippov D.A."/>
            <person name="Hakobyan A."/>
            <person name="Rijpstra I.C."/>
            <person name="Sinninghe Damste J.S."/>
            <person name="Liesack W."/>
            <person name="Dedysh S.N."/>
        </authorList>
    </citation>
    <scope>NUCLEOTIDE SEQUENCE [LARGE SCALE GENOMIC DNA]</scope>
    <source>
        <strain evidence="4">PX52</strain>
    </source>
</reference>
<feature type="compositionally biased region" description="Pro residues" evidence="1">
    <location>
        <begin position="98"/>
        <end position="115"/>
    </location>
</feature>
<dbReference type="Proteomes" id="UP000324974">
    <property type="component" value="Chromosome"/>
</dbReference>
<sequence length="277" mass="29050">MTRFFLTSALSLLAASAAFAIVPPLLPAVVLPSVPAKEDDVPKEDEADDVAKLADRIGKNAKGVGEKLGDQDTGDATRRDQAKLKQDLDKLIDLLQNSPPPPMSNDPSQQPPPPDGGGGGGQSNKPMGGGGEGGKSNKPMGGGQSNKPMGGGSGQSQPRGGSPRTGSGRERPMQPMPEKGGTGEQPMPMGAKPDEKGQPMGGSPMGPQGGNQPGGSGKATPTLPLAETIAKDFWGHLPEQPRQRMMQFFREQYNSRYKDLLPDYFSTLAEKEKKGKQ</sequence>
<feature type="compositionally biased region" description="Low complexity" evidence="1">
    <location>
        <begin position="155"/>
        <end position="166"/>
    </location>
</feature>
<accession>A0A5C1AA49</accession>
<feature type="region of interest" description="Disordered" evidence="1">
    <location>
        <begin position="34"/>
        <end position="224"/>
    </location>
</feature>